<protein>
    <submittedName>
        <fullName evidence="6">Planctomycete cytochrome C</fullName>
    </submittedName>
</protein>
<dbReference type="InterPro" id="IPR022655">
    <property type="entry name" value="DUF1553"/>
</dbReference>
<dbReference type="SUPFAM" id="SSF46626">
    <property type="entry name" value="Cytochrome c"/>
    <property type="match status" value="1"/>
</dbReference>
<dbReference type="InterPro" id="IPR036909">
    <property type="entry name" value="Cyt_c-like_dom_sf"/>
</dbReference>
<evidence type="ECO:0000256" key="1">
    <source>
        <dbReference type="ARBA" id="ARBA00022617"/>
    </source>
</evidence>
<dbReference type="PANTHER" id="PTHR35889:SF3">
    <property type="entry name" value="F-BOX DOMAIN-CONTAINING PROTEIN"/>
    <property type="match status" value="1"/>
</dbReference>
<name>A0A518CKD1_9PLAN</name>
<dbReference type="GO" id="GO:0009055">
    <property type="term" value="F:electron transfer activity"/>
    <property type="evidence" value="ECO:0007669"/>
    <property type="project" value="InterPro"/>
</dbReference>
<keyword evidence="1 4" id="KW-0349">Heme</keyword>
<evidence type="ECO:0000256" key="4">
    <source>
        <dbReference type="PROSITE-ProRule" id="PRU00433"/>
    </source>
</evidence>
<dbReference type="InterPro" id="IPR011444">
    <property type="entry name" value="DUF1549"/>
</dbReference>
<dbReference type="AlphaFoldDB" id="A0A518CKD1"/>
<dbReference type="InterPro" id="IPR009056">
    <property type="entry name" value="Cyt_c-like_dom"/>
</dbReference>
<dbReference type="EMBL" id="CP036281">
    <property type="protein sequence ID" value="QDU79688.1"/>
    <property type="molecule type" value="Genomic_DNA"/>
</dbReference>
<dbReference type="GO" id="GO:0046872">
    <property type="term" value="F:metal ion binding"/>
    <property type="evidence" value="ECO:0007669"/>
    <property type="project" value="UniProtKB-KW"/>
</dbReference>
<dbReference type="KEGG" id="plon:Pla110_14020"/>
<sequence length="1185" mass="133649">MASSGFKSRREILCLSVLWIAMVPFAPDLRAAEDTVDNALYEHHIKPLLKERCFACHGVLKQESSLRVDSGVHLFKGGDIGAAVVPGNLEESWLYQAITGEAGFLMPPEGDPLSEEEIAHVKSWIEAGAPIPETDQPEMDPQDHWAFQLIEQPALPEVKNTEWIESPVDYFIAAKHESLGLSPATKTDKATLLRRVYLDLVGLPPSREELHAFLADDRPEAYNEVVDTLLDSPHYGERWGRHWMDVWRYSDWYGRRGANDMTNSYSTIWRWRDWIIQSLNADKGYDQMIREMLAADQLYPGDREKQVATGFIVRNYYRWNYHTWLKDSVEHTGKAFLGLTFNCCECHDHKYDPIAQNEYFAMRSFFEPLDLRHNRVPNVADPGPFPDYVLSKLNPPIRDGQVQVYDRYPEKETQFYTGGVETNIVPDKPGIEAAGPAFLKGDKLEITQVELPVEAWYPGLQQFVIDEETTQRDSAVKLAYHYYKTEEASLLEQIQTREEMLNELKLQQPSTDDNSLASASNLQAIQLATETGRRTLQHGLGQAVQFDDQTTLQFRIRLIKDGLASFQLSDDLAAGRTSLYLAFTEGKVKAYVPGKGTVEQVLAQYDQLESPRHFQAELAFDPDEDQALLTLTDLKTSEPLVTQTPISIHGWRPANSVNCGIFIDAHSNTIAEFDDIVFSQTGNTEPSLNLDFEYPQYLPGNDPAGAQNWLVSRFSTGDGHSEVVLLGELTPEQLAQRQQFTELTQKVQTPKLQLAELKTRYEGATAELVAYQAVVKSEQARYQKSDVPEGELNQLMATAADLRRTANHKQAIAKTNAAANAVHMAKLLPLDQQDRDTQIKTAEQAVATAQQSLTAAEKALKDGTAEYEPLSRQFPKISTGKRAALAEWITANENPLTARVAANHLWGRHFGQPLVSTTENFGRNGAAPTHPELLNWLASELQQNGWSFKHLHRLIVTSQTYQQSSRASADLSGNKEIDRDNQFLWHYPGHRIEAEVIRDSLLKVAGELDTEFFGQEIEHEEGLFTNRRSIYLSHHGEGKMQFLEMFDVADPADCYIRKSTVLPQQALALSNSELAMQKGRQLARRLWGEIDSGSAGEDVDNEFVDQAFERILSRPATEAERFASIKFLRQQRELFTTTEEPLIVPPTEDEEPAAAETLPATEPAARARENLIHALFNHTDFITVR</sequence>
<proteinExistence type="predicted"/>
<dbReference type="Proteomes" id="UP000317178">
    <property type="component" value="Chromosome"/>
</dbReference>
<organism evidence="6 7">
    <name type="scientific">Polystyrenella longa</name>
    <dbReference type="NCBI Taxonomy" id="2528007"/>
    <lineage>
        <taxon>Bacteria</taxon>
        <taxon>Pseudomonadati</taxon>
        <taxon>Planctomycetota</taxon>
        <taxon>Planctomycetia</taxon>
        <taxon>Planctomycetales</taxon>
        <taxon>Planctomycetaceae</taxon>
        <taxon>Polystyrenella</taxon>
    </lineage>
</organism>
<dbReference type="InterPro" id="IPR011429">
    <property type="entry name" value="Cyt_c_Planctomycete-type"/>
</dbReference>
<dbReference type="Pfam" id="PF07635">
    <property type="entry name" value="PSCyt1"/>
    <property type="match status" value="1"/>
</dbReference>
<gene>
    <name evidence="6" type="ORF">Pla110_14020</name>
</gene>
<evidence type="ECO:0000256" key="2">
    <source>
        <dbReference type="ARBA" id="ARBA00022723"/>
    </source>
</evidence>
<keyword evidence="3 4" id="KW-0408">Iron</keyword>
<evidence type="ECO:0000256" key="3">
    <source>
        <dbReference type="ARBA" id="ARBA00023004"/>
    </source>
</evidence>
<dbReference type="GO" id="GO:0020037">
    <property type="term" value="F:heme binding"/>
    <property type="evidence" value="ECO:0007669"/>
    <property type="project" value="InterPro"/>
</dbReference>
<evidence type="ECO:0000313" key="7">
    <source>
        <dbReference type="Proteomes" id="UP000317178"/>
    </source>
</evidence>
<dbReference type="Pfam" id="PF07583">
    <property type="entry name" value="PSCyt2"/>
    <property type="match status" value="1"/>
</dbReference>
<dbReference type="PROSITE" id="PS51007">
    <property type="entry name" value="CYTC"/>
    <property type="match status" value="1"/>
</dbReference>
<evidence type="ECO:0000313" key="6">
    <source>
        <dbReference type="EMBL" id="QDU79688.1"/>
    </source>
</evidence>
<reference evidence="6 7" key="1">
    <citation type="submission" date="2019-02" db="EMBL/GenBank/DDBJ databases">
        <title>Deep-cultivation of Planctomycetes and their phenomic and genomic characterization uncovers novel biology.</title>
        <authorList>
            <person name="Wiegand S."/>
            <person name="Jogler M."/>
            <person name="Boedeker C."/>
            <person name="Pinto D."/>
            <person name="Vollmers J."/>
            <person name="Rivas-Marin E."/>
            <person name="Kohn T."/>
            <person name="Peeters S.H."/>
            <person name="Heuer A."/>
            <person name="Rast P."/>
            <person name="Oberbeckmann S."/>
            <person name="Bunk B."/>
            <person name="Jeske O."/>
            <person name="Meyerdierks A."/>
            <person name="Storesund J.E."/>
            <person name="Kallscheuer N."/>
            <person name="Luecker S."/>
            <person name="Lage O.M."/>
            <person name="Pohl T."/>
            <person name="Merkel B.J."/>
            <person name="Hornburger P."/>
            <person name="Mueller R.-W."/>
            <person name="Bruemmer F."/>
            <person name="Labrenz M."/>
            <person name="Spormann A.M."/>
            <person name="Op den Camp H."/>
            <person name="Overmann J."/>
            <person name="Amann R."/>
            <person name="Jetten M.S.M."/>
            <person name="Mascher T."/>
            <person name="Medema M.H."/>
            <person name="Devos D.P."/>
            <person name="Kaster A.-K."/>
            <person name="Ovreas L."/>
            <person name="Rohde M."/>
            <person name="Galperin M.Y."/>
            <person name="Jogler C."/>
        </authorList>
    </citation>
    <scope>NUCLEOTIDE SEQUENCE [LARGE SCALE GENOMIC DNA]</scope>
    <source>
        <strain evidence="6 7">Pla110</strain>
    </source>
</reference>
<dbReference type="PANTHER" id="PTHR35889">
    <property type="entry name" value="CYCLOINULO-OLIGOSACCHARIDE FRUCTANOTRANSFERASE-RELATED"/>
    <property type="match status" value="1"/>
</dbReference>
<accession>A0A518CKD1</accession>
<dbReference type="Pfam" id="PF07587">
    <property type="entry name" value="PSD1"/>
    <property type="match status" value="1"/>
</dbReference>
<feature type="domain" description="Cytochrome c" evidence="5">
    <location>
        <begin position="27"/>
        <end position="129"/>
    </location>
</feature>
<evidence type="ECO:0000259" key="5">
    <source>
        <dbReference type="PROSITE" id="PS51007"/>
    </source>
</evidence>
<keyword evidence="7" id="KW-1185">Reference proteome</keyword>
<keyword evidence="2 4" id="KW-0479">Metal-binding</keyword>